<protein>
    <submittedName>
        <fullName evidence="1">Uncharacterized protein</fullName>
    </submittedName>
</protein>
<sequence length="91" mass="10405">MCGIFSTHSICYKGRSEFNISPVLHVHLYNEICAMISAITSGQLADFIGHKGEELVEEEDAQRQPIWIWSSFNPVMQDFRTGQFTYITQCT</sequence>
<dbReference type="AlphaFoldDB" id="A0A5J5AQ07"/>
<evidence type="ECO:0000313" key="1">
    <source>
        <dbReference type="EMBL" id="KAA8531842.1"/>
    </source>
</evidence>
<dbReference type="Proteomes" id="UP000325577">
    <property type="component" value="Linkage Group LG2"/>
</dbReference>
<accession>A0A5J5AQ07</accession>
<keyword evidence="2" id="KW-1185">Reference proteome</keyword>
<evidence type="ECO:0000313" key="2">
    <source>
        <dbReference type="Proteomes" id="UP000325577"/>
    </source>
</evidence>
<dbReference type="EMBL" id="CM018043">
    <property type="protein sequence ID" value="KAA8531842.1"/>
    <property type="molecule type" value="Genomic_DNA"/>
</dbReference>
<name>A0A5J5AQ07_9ASTE</name>
<organism evidence="1 2">
    <name type="scientific">Nyssa sinensis</name>
    <dbReference type="NCBI Taxonomy" id="561372"/>
    <lineage>
        <taxon>Eukaryota</taxon>
        <taxon>Viridiplantae</taxon>
        <taxon>Streptophyta</taxon>
        <taxon>Embryophyta</taxon>
        <taxon>Tracheophyta</taxon>
        <taxon>Spermatophyta</taxon>
        <taxon>Magnoliopsida</taxon>
        <taxon>eudicotyledons</taxon>
        <taxon>Gunneridae</taxon>
        <taxon>Pentapetalae</taxon>
        <taxon>asterids</taxon>
        <taxon>Cornales</taxon>
        <taxon>Nyssaceae</taxon>
        <taxon>Nyssa</taxon>
    </lineage>
</organism>
<reference evidence="1 2" key="1">
    <citation type="submission" date="2019-09" db="EMBL/GenBank/DDBJ databases">
        <title>A chromosome-level genome assembly of the Chinese tupelo Nyssa sinensis.</title>
        <authorList>
            <person name="Yang X."/>
            <person name="Kang M."/>
            <person name="Yang Y."/>
            <person name="Xiong H."/>
            <person name="Wang M."/>
            <person name="Zhang Z."/>
            <person name="Wang Z."/>
            <person name="Wu H."/>
            <person name="Ma T."/>
            <person name="Liu J."/>
            <person name="Xi Z."/>
        </authorList>
    </citation>
    <scope>NUCLEOTIDE SEQUENCE [LARGE SCALE GENOMIC DNA]</scope>
    <source>
        <strain evidence="1">J267</strain>
        <tissue evidence="1">Leaf</tissue>
    </source>
</reference>
<gene>
    <name evidence="1" type="ORF">F0562_006441</name>
</gene>
<proteinExistence type="predicted"/>